<dbReference type="Proteomes" id="UP001157974">
    <property type="component" value="Unassembled WGS sequence"/>
</dbReference>
<dbReference type="GO" id="GO:0140664">
    <property type="term" value="F:ATP-dependent DNA damage sensor activity"/>
    <property type="evidence" value="ECO:0007669"/>
    <property type="project" value="InterPro"/>
</dbReference>
<dbReference type="SUPFAM" id="SSF52540">
    <property type="entry name" value="P-loop containing nucleoside triphosphate hydrolases"/>
    <property type="match status" value="1"/>
</dbReference>
<gene>
    <name evidence="10" type="ORF">NDN08_004642</name>
</gene>
<dbReference type="AlphaFoldDB" id="A0AAV8UQW4"/>
<evidence type="ECO:0000256" key="4">
    <source>
        <dbReference type="ARBA" id="ARBA00022840"/>
    </source>
</evidence>
<reference evidence="10 11" key="1">
    <citation type="journal article" date="2023" name="Nat. Commun.">
        <title>Origin of minicircular mitochondrial genomes in red algae.</title>
        <authorList>
            <person name="Lee Y."/>
            <person name="Cho C.H."/>
            <person name="Lee Y.M."/>
            <person name="Park S.I."/>
            <person name="Yang J.H."/>
            <person name="West J.A."/>
            <person name="Bhattacharya D."/>
            <person name="Yoon H.S."/>
        </authorList>
    </citation>
    <scope>NUCLEOTIDE SEQUENCE [LARGE SCALE GENOMIC DNA]</scope>
    <source>
        <strain evidence="10 11">CCMP1338</strain>
        <tissue evidence="10">Whole cell</tissue>
    </source>
</reference>
<dbReference type="PANTHER" id="PTHR11361:SF148">
    <property type="entry name" value="DNA MISMATCH REPAIR PROTEIN MSH6"/>
    <property type="match status" value="1"/>
</dbReference>
<dbReference type="SUPFAM" id="SSF48334">
    <property type="entry name" value="DNA repair protein MutS, domain III"/>
    <property type="match status" value="1"/>
</dbReference>
<dbReference type="InterPro" id="IPR007696">
    <property type="entry name" value="DNA_mismatch_repair_MutS_core"/>
</dbReference>
<name>A0AAV8UQW4_9RHOD</name>
<dbReference type="PANTHER" id="PTHR11361">
    <property type="entry name" value="DNA MISMATCH REPAIR PROTEIN MUTS FAMILY MEMBER"/>
    <property type="match status" value="1"/>
</dbReference>
<evidence type="ECO:0000256" key="8">
    <source>
        <dbReference type="SAM" id="MobiDB-lite"/>
    </source>
</evidence>
<dbReference type="PIRSF" id="PIRSF037677">
    <property type="entry name" value="DNA_mis_repair_Msh6"/>
    <property type="match status" value="1"/>
</dbReference>
<comment type="caution">
    <text evidence="10">The sequence shown here is derived from an EMBL/GenBank/DDBJ whole genome shotgun (WGS) entry which is preliminary data.</text>
</comment>
<dbReference type="SUPFAM" id="SSF53150">
    <property type="entry name" value="DNA repair protein MutS, domain II"/>
    <property type="match status" value="1"/>
</dbReference>
<dbReference type="SUPFAM" id="SSF55271">
    <property type="entry name" value="DNA repair protein MutS, domain I"/>
    <property type="match status" value="1"/>
</dbReference>
<dbReference type="EMBL" id="JAMWBK010000007">
    <property type="protein sequence ID" value="KAJ8903537.1"/>
    <property type="molecule type" value="Genomic_DNA"/>
</dbReference>
<keyword evidence="4 6" id="KW-0067">ATP-binding</keyword>
<feature type="compositionally biased region" description="Polar residues" evidence="8">
    <location>
        <begin position="108"/>
        <end position="131"/>
    </location>
</feature>
<keyword evidence="11" id="KW-1185">Reference proteome</keyword>
<evidence type="ECO:0000313" key="11">
    <source>
        <dbReference type="Proteomes" id="UP001157974"/>
    </source>
</evidence>
<evidence type="ECO:0000256" key="2">
    <source>
        <dbReference type="ARBA" id="ARBA00022741"/>
    </source>
</evidence>
<dbReference type="InterPro" id="IPR000432">
    <property type="entry name" value="DNA_mismatch_repair_MutS_C"/>
</dbReference>
<dbReference type="InterPro" id="IPR027417">
    <property type="entry name" value="P-loop_NTPase"/>
</dbReference>
<dbReference type="InterPro" id="IPR036187">
    <property type="entry name" value="DNA_mismatch_repair_MutS_sf"/>
</dbReference>
<dbReference type="Pfam" id="PF05192">
    <property type="entry name" value="MutS_III"/>
    <property type="match status" value="1"/>
</dbReference>
<organism evidence="10 11">
    <name type="scientific">Rhodosorus marinus</name>
    <dbReference type="NCBI Taxonomy" id="101924"/>
    <lineage>
        <taxon>Eukaryota</taxon>
        <taxon>Rhodophyta</taxon>
        <taxon>Stylonematophyceae</taxon>
        <taxon>Stylonematales</taxon>
        <taxon>Stylonemataceae</taxon>
        <taxon>Rhodosorus</taxon>
    </lineage>
</organism>
<dbReference type="InterPro" id="IPR036678">
    <property type="entry name" value="MutS_con_dom_sf"/>
</dbReference>
<dbReference type="Pfam" id="PF05190">
    <property type="entry name" value="MutS_IV"/>
    <property type="match status" value="1"/>
</dbReference>
<proteinExistence type="inferred from homology"/>
<accession>A0AAV8UQW4</accession>
<evidence type="ECO:0000313" key="10">
    <source>
        <dbReference type="EMBL" id="KAJ8903537.1"/>
    </source>
</evidence>
<dbReference type="Gene3D" id="3.40.50.300">
    <property type="entry name" value="P-loop containing nucleotide triphosphate hydrolases"/>
    <property type="match status" value="1"/>
</dbReference>
<dbReference type="Pfam" id="PF05188">
    <property type="entry name" value="MutS_II"/>
    <property type="match status" value="1"/>
</dbReference>
<keyword evidence="2 6" id="KW-0547">Nucleotide-binding</keyword>
<feature type="compositionally biased region" description="Polar residues" evidence="8">
    <location>
        <begin position="15"/>
        <end position="25"/>
    </location>
</feature>
<dbReference type="NCBIfam" id="NF003810">
    <property type="entry name" value="PRK05399.1"/>
    <property type="match status" value="1"/>
</dbReference>
<dbReference type="Gene3D" id="3.30.420.110">
    <property type="entry name" value="MutS, connector domain"/>
    <property type="match status" value="1"/>
</dbReference>
<dbReference type="GO" id="GO:0006298">
    <property type="term" value="P:mismatch repair"/>
    <property type="evidence" value="ECO:0007669"/>
    <property type="project" value="InterPro"/>
</dbReference>
<feature type="domain" description="DNA mismatch repair proteins mutS family" evidence="9">
    <location>
        <begin position="958"/>
        <end position="974"/>
    </location>
</feature>
<keyword evidence="5 6" id="KW-0238">DNA-binding</keyword>
<dbReference type="GO" id="GO:0032301">
    <property type="term" value="C:MutSalpha complex"/>
    <property type="evidence" value="ECO:0007669"/>
    <property type="project" value="TreeGrafter"/>
</dbReference>
<dbReference type="Pfam" id="PF01624">
    <property type="entry name" value="MutS_I"/>
    <property type="match status" value="1"/>
</dbReference>
<dbReference type="InterPro" id="IPR016151">
    <property type="entry name" value="DNA_mismatch_repair_MutS_N"/>
</dbReference>
<evidence type="ECO:0000256" key="6">
    <source>
        <dbReference type="PIRNR" id="PIRNR037677"/>
    </source>
</evidence>
<keyword evidence="6 7" id="KW-0234">DNA repair</keyword>
<dbReference type="Gene3D" id="3.40.1170.10">
    <property type="entry name" value="DNA repair protein MutS, domain I"/>
    <property type="match status" value="1"/>
</dbReference>
<dbReference type="InterPro" id="IPR017261">
    <property type="entry name" value="DNA_mismatch_repair_MutS/MSH"/>
</dbReference>
<evidence type="ECO:0000259" key="9">
    <source>
        <dbReference type="PROSITE" id="PS00486"/>
    </source>
</evidence>
<dbReference type="Pfam" id="PF00488">
    <property type="entry name" value="MutS_V"/>
    <property type="match status" value="1"/>
</dbReference>
<dbReference type="InterPro" id="IPR007860">
    <property type="entry name" value="DNA_mmatch_repair_MutS_con_dom"/>
</dbReference>
<dbReference type="GO" id="GO:0005524">
    <property type="term" value="F:ATP binding"/>
    <property type="evidence" value="ECO:0007669"/>
    <property type="project" value="UniProtKB-UniRule"/>
</dbReference>
<keyword evidence="3 6" id="KW-0227">DNA damage</keyword>
<dbReference type="InterPro" id="IPR007861">
    <property type="entry name" value="DNA_mismatch_repair_MutS_clamp"/>
</dbReference>
<dbReference type="InterPro" id="IPR045076">
    <property type="entry name" value="MutS"/>
</dbReference>
<feature type="region of interest" description="Disordered" evidence="8">
    <location>
        <begin position="154"/>
        <end position="191"/>
    </location>
</feature>
<dbReference type="SMART" id="SM00534">
    <property type="entry name" value="MUTSac"/>
    <property type="match status" value="1"/>
</dbReference>
<sequence length="1112" mass="124648">MAKKQGGIKAYFLPVSQNSGDSNAWSKKLDSKKKIQEVVVEDEIVPVFDEPKAESKLRVTGGRVSQRISPNPPGSFITQNRGGKDDVRKRKRIVEDADEDLEDHLENQKQSSSQYESQTRQGPSTEPKQQNGPPPLPDRNPIREKLLGLSQCTEDGNAEETPEQVWTKKNPWTTNVRDAERRREEDPEYDPSTLYIPPAAFEKLTPFQKQFWNIKKEHFDVILMFKKGKFYEMYDRDADIGASVLNLNYTGGGRVDMRCVGVPEQAFAKHLARLVEAGYKVGRVEQTETTNAAKKRRKSHEPAAKSQICERALVRIVTKGTVIDADNLFSHQQRYVLAVDEVVDEDTNLATVGVCYVDASENAVYVGEFEDDEKRTWLETLMVLLRPKEIVINCMRVMSTVFQQITSYQRSQGIALMKTAGTLNTNVDLPSYVKEYLAEHKSAEAAMGVCRKYFQYLRIENEVFSMGNVKIQSVVRGSQLADMDADKKHLVLDACTLSNLEIFANNRDGSERDTLFSFVDHAGTAGGKRLLKTWLAKPLYSANAINQRLDAVDALGTLLDNAADHLEIRNLFASFGDVERGLARIHSAAAAEETIVMFDDTNKRKVIDFVKVLKGLRTGLEISDRITQEWQGMPDCTSEILDSLLTGEESIPDDATENLDYFFTGAFDFVEAERGEVKPPIGESGDPEYLAALEKLEDVDRELESELEMWREELGERSLRWYHRGKEGYQLEVPKKWFKPGRRIPSEFTPMSDSQTGKRFWTPRIQELYRLRVDASEGLSDQESGLFKKVLSRFDENYNCWSSIAEVVSKLDALMSSATLQKRSGHQLCRPEVLENNTDRPVLILKNAYHPLVAERMDGGAAASFVPNDTKLGGDDPMLVLLTGPNMGGKSTVLRQTCIAVLMAQIGCYVPADACTITPVDRIFTRIGAQDRITRGQSTFMVEMEETATLLNCATRNSLLVLDELGRGTSTFDGYAIAHAVVDEILTRACRTLFSTHYQFLTKEFAKHPEAAVYEMAAKVDEERKDVTFLYKFVPGVAPFSRGIHCARMANIPSTVADAAEECARNFEGTVNRRIQSVAEGALLTQIFRACSDPSAEVPQKLTSLAKDLSAL</sequence>
<dbReference type="PROSITE" id="PS00486">
    <property type="entry name" value="DNA_MISMATCH_REPAIR_2"/>
    <property type="match status" value="1"/>
</dbReference>
<dbReference type="GO" id="GO:0030983">
    <property type="term" value="F:mismatched DNA binding"/>
    <property type="evidence" value="ECO:0007669"/>
    <property type="project" value="UniProtKB-UniRule"/>
</dbReference>
<evidence type="ECO:0000256" key="3">
    <source>
        <dbReference type="ARBA" id="ARBA00022763"/>
    </source>
</evidence>
<evidence type="ECO:0000256" key="7">
    <source>
        <dbReference type="RuleBase" id="RU003756"/>
    </source>
</evidence>
<evidence type="ECO:0000256" key="1">
    <source>
        <dbReference type="ARBA" id="ARBA00006271"/>
    </source>
</evidence>
<feature type="region of interest" description="Disordered" evidence="8">
    <location>
        <begin position="49"/>
        <end position="142"/>
    </location>
</feature>
<protein>
    <recommendedName>
        <fullName evidence="6">DNA mismatch repair protein</fullName>
    </recommendedName>
</protein>
<dbReference type="Gene3D" id="1.10.1420.10">
    <property type="match status" value="2"/>
</dbReference>
<comment type="function">
    <text evidence="6 7">Component of the post-replicative DNA mismatch repair system (MMR).</text>
</comment>
<dbReference type="InterPro" id="IPR007695">
    <property type="entry name" value="DNA_mismatch_repair_MutS-lik_N"/>
</dbReference>
<evidence type="ECO:0000256" key="5">
    <source>
        <dbReference type="ARBA" id="ARBA00023125"/>
    </source>
</evidence>
<feature type="region of interest" description="Disordered" evidence="8">
    <location>
        <begin position="1"/>
        <end position="32"/>
    </location>
</feature>
<comment type="similarity">
    <text evidence="1 6 7">Belongs to the DNA mismatch repair MutS family.</text>
</comment>
<dbReference type="SMART" id="SM00533">
    <property type="entry name" value="MUTSd"/>
    <property type="match status" value="1"/>
</dbReference>